<feature type="domain" description="M23ase beta-sheet core" evidence="3">
    <location>
        <begin position="212"/>
        <end position="306"/>
    </location>
</feature>
<gene>
    <name evidence="4" type="ORF">LRS13_01520</name>
</gene>
<feature type="compositionally biased region" description="Pro residues" evidence="1">
    <location>
        <begin position="168"/>
        <end position="182"/>
    </location>
</feature>
<dbReference type="RefSeq" id="WP_353864730.1">
    <property type="nucleotide sequence ID" value="NZ_CP088295.1"/>
</dbReference>
<accession>A0ABY5PHU0</accession>
<evidence type="ECO:0000259" key="3">
    <source>
        <dbReference type="Pfam" id="PF01551"/>
    </source>
</evidence>
<dbReference type="Gene3D" id="2.70.70.10">
    <property type="entry name" value="Glucose Permease (Domain IIA)"/>
    <property type="match status" value="1"/>
</dbReference>
<dbReference type="InterPro" id="IPR011055">
    <property type="entry name" value="Dup_hybrid_motif"/>
</dbReference>
<reference evidence="5" key="1">
    <citation type="submission" date="2021-11" db="EMBL/GenBank/DDBJ databases">
        <title>Cultivation dependent microbiological survey of springs from the worlds oldest radium mine currently devoted to the extraction of radon-saturated water.</title>
        <authorList>
            <person name="Kapinusova G."/>
            <person name="Smrhova T."/>
            <person name="Strejcek M."/>
            <person name="Suman J."/>
            <person name="Jani K."/>
            <person name="Pajer P."/>
            <person name="Uhlik O."/>
        </authorList>
    </citation>
    <scope>NUCLEOTIDE SEQUENCE [LARGE SCALE GENOMIC DNA]</scope>
    <source>
        <strain evidence="5">J379</strain>
    </source>
</reference>
<dbReference type="CDD" id="cd12797">
    <property type="entry name" value="M23_peptidase"/>
    <property type="match status" value="1"/>
</dbReference>
<evidence type="ECO:0000256" key="1">
    <source>
        <dbReference type="SAM" id="MobiDB-lite"/>
    </source>
</evidence>
<protein>
    <submittedName>
        <fullName evidence="4">M23 family metallopeptidase</fullName>
    </submittedName>
</protein>
<feature type="signal peptide" evidence="2">
    <location>
        <begin position="1"/>
        <end position="26"/>
    </location>
</feature>
<organism evidence="4 5">
    <name type="scientific">Svornostia abyssi</name>
    <dbReference type="NCBI Taxonomy" id="2898438"/>
    <lineage>
        <taxon>Bacteria</taxon>
        <taxon>Bacillati</taxon>
        <taxon>Actinomycetota</taxon>
        <taxon>Thermoleophilia</taxon>
        <taxon>Solirubrobacterales</taxon>
        <taxon>Baekduiaceae</taxon>
        <taxon>Svornostia</taxon>
    </lineage>
</organism>
<dbReference type="InterPro" id="IPR016047">
    <property type="entry name" value="M23ase_b-sheet_dom"/>
</dbReference>
<dbReference type="EMBL" id="CP088295">
    <property type="protein sequence ID" value="UUY04238.1"/>
    <property type="molecule type" value="Genomic_DNA"/>
</dbReference>
<feature type="compositionally biased region" description="Basic residues" evidence="1">
    <location>
        <begin position="157"/>
        <end position="167"/>
    </location>
</feature>
<dbReference type="SUPFAM" id="SSF51261">
    <property type="entry name" value="Duplicated hybrid motif"/>
    <property type="match status" value="1"/>
</dbReference>
<evidence type="ECO:0000313" key="4">
    <source>
        <dbReference type="EMBL" id="UUY04238.1"/>
    </source>
</evidence>
<proteinExistence type="predicted"/>
<feature type="region of interest" description="Disordered" evidence="1">
    <location>
        <begin position="149"/>
        <end position="186"/>
    </location>
</feature>
<dbReference type="Proteomes" id="UP001058860">
    <property type="component" value="Chromosome"/>
</dbReference>
<sequence>MARLPRILLSLCALLAVLAFDASAGAATGGAKGPSKSGGAAYGSAVKPAPPEVRLLRVAPGRIVEGRRPSVRVRIDQRRGTKLKRVRVVVLKRPSMRVVARVVLRAQPGRQVRVRWPSGFAFSPGRYVVRVHARDASGQPVRRTKRFTGKASLLVKAKPKPRPKPKPKPVPTPAPTPTPTPAPSAGGVFPVAGPYTFGSEGARFGAGRPGHIHQGQDIVAAEGVPVVAPFGGTVAFVDYQASGAGHYVVLDGSDGRSYFFAHCKSGSVAVSRGAVVVAGAQLCQVGSTGRSSGPHLHFEIWVGGWRRDKNSAPIDPLPDLRAWAG</sequence>
<dbReference type="Pfam" id="PF01551">
    <property type="entry name" value="Peptidase_M23"/>
    <property type="match status" value="1"/>
</dbReference>
<evidence type="ECO:0000256" key="2">
    <source>
        <dbReference type="SAM" id="SignalP"/>
    </source>
</evidence>
<name>A0ABY5PHU0_9ACTN</name>
<dbReference type="PANTHER" id="PTHR21666">
    <property type="entry name" value="PEPTIDASE-RELATED"/>
    <property type="match status" value="1"/>
</dbReference>
<dbReference type="PANTHER" id="PTHR21666:SF270">
    <property type="entry name" value="MUREIN HYDROLASE ACTIVATOR ENVC"/>
    <property type="match status" value="1"/>
</dbReference>
<evidence type="ECO:0000313" key="5">
    <source>
        <dbReference type="Proteomes" id="UP001058860"/>
    </source>
</evidence>
<keyword evidence="5" id="KW-1185">Reference proteome</keyword>
<dbReference type="InterPro" id="IPR050570">
    <property type="entry name" value="Cell_wall_metabolism_enzyme"/>
</dbReference>
<feature type="chain" id="PRO_5045150270" evidence="2">
    <location>
        <begin position="27"/>
        <end position="325"/>
    </location>
</feature>
<keyword evidence="2" id="KW-0732">Signal</keyword>